<proteinExistence type="predicted"/>
<dbReference type="eggNOG" id="ENOG502QVXJ">
    <property type="taxonomic scope" value="Eukaryota"/>
</dbReference>
<keyword evidence="2" id="KW-0812">Transmembrane</keyword>
<protein>
    <recommendedName>
        <fullName evidence="7">Malectin-like domain-containing protein</fullName>
    </recommendedName>
</protein>
<dbReference type="Proteomes" id="UP000030689">
    <property type="component" value="Unassembled WGS sequence"/>
</dbReference>
<gene>
    <name evidence="8" type="ORF">EUTSA_v10002781mg</name>
</gene>
<reference evidence="8 9" key="1">
    <citation type="journal article" date="2013" name="Front. Plant Sci.">
        <title>The Reference Genome of the Halophytic Plant Eutrema salsugineum.</title>
        <authorList>
            <person name="Yang R."/>
            <person name="Jarvis D.E."/>
            <person name="Chen H."/>
            <person name="Beilstein M.A."/>
            <person name="Grimwood J."/>
            <person name="Jenkins J."/>
            <person name="Shu S."/>
            <person name="Prochnik S."/>
            <person name="Xin M."/>
            <person name="Ma C."/>
            <person name="Schmutz J."/>
            <person name="Wing R.A."/>
            <person name="Mitchell-Olds T."/>
            <person name="Schumaker K.S."/>
            <person name="Wang X."/>
        </authorList>
    </citation>
    <scope>NUCLEOTIDE SEQUENCE [LARGE SCALE GENOMIC DNA]</scope>
</reference>
<evidence type="ECO:0000313" key="8">
    <source>
        <dbReference type="EMBL" id="ESQ37364.1"/>
    </source>
</evidence>
<evidence type="ECO:0000256" key="5">
    <source>
        <dbReference type="ARBA" id="ARBA00023136"/>
    </source>
</evidence>
<dbReference type="OMA" id="ISHEVIY"/>
<comment type="subcellular location">
    <subcellularLocation>
        <location evidence="1">Membrane</location>
        <topology evidence="1">Single-pass membrane protein</topology>
    </subcellularLocation>
</comment>
<feature type="non-terminal residue" evidence="8">
    <location>
        <position position="185"/>
    </location>
</feature>
<evidence type="ECO:0000256" key="4">
    <source>
        <dbReference type="ARBA" id="ARBA00022989"/>
    </source>
</evidence>
<evidence type="ECO:0000313" key="9">
    <source>
        <dbReference type="Proteomes" id="UP000030689"/>
    </source>
</evidence>
<feature type="chain" id="PRO_5004720979" description="Malectin-like domain-containing protein" evidence="6">
    <location>
        <begin position="21"/>
        <end position="185"/>
    </location>
</feature>
<dbReference type="KEGG" id="eus:EUTSA_v10002781mg"/>
<evidence type="ECO:0000256" key="3">
    <source>
        <dbReference type="ARBA" id="ARBA00022729"/>
    </source>
</evidence>
<dbReference type="STRING" id="72664.V4L138"/>
<dbReference type="PANTHER" id="PTHR45631">
    <property type="entry name" value="OS07G0107800 PROTEIN-RELATED"/>
    <property type="match status" value="1"/>
</dbReference>
<keyword evidence="5" id="KW-0472">Membrane</keyword>
<dbReference type="Gene3D" id="2.60.120.430">
    <property type="entry name" value="Galactose-binding lectin"/>
    <property type="match status" value="1"/>
</dbReference>
<evidence type="ECO:0000256" key="1">
    <source>
        <dbReference type="ARBA" id="ARBA00004167"/>
    </source>
</evidence>
<keyword evidence="4" id="KW-1133">Transmembrane helix</keyword>
<keyword evidence="9" id="KW-1185">Reference proteome</keyword>
<evidence type="ECO:0000259" key="7">
    <source>
        <dbReference type="Pfam" id="PF12819"/>
    </source>
</evidence>
<dbReference type="Pfam" id="PF12819">
    <property type="entry name" value="Malectin_like"/>
    <property type="match status" value="1"/>
</dbReference>
<keyword evidence="3 6" id="KW-0732">Signal</keyword>
<feature type="signal peptide" evidence="6">
    <location>
        <begin position="1"/>
        <end position="20"/>
    </location>
</feature>
<name>V4L138_EUTSA</name>
<dbReference type="GO" id="GO:0016020">
    <property type="term" value="C:membrane"/>
    <property type="evidence" value="ECO:0007669"/>
    <property type="project" value="UniProtKB-SubCell"/>
</dbReference>
<dbReference type="InterPro" id="IPR024788">
    <property type="entry name" value="Malectin-like_Carb-bd_dom"/>
</dbReference>
<evidence type="ECO:0000256" key="6">
    <source>
        <dbReference type="SAM" id="SignalP"/>
    </source>
</evidence>
<dbReference type="EMBL" id="KI517609">
    <property type="protein sequence ID" value="ESQ37364.1"/>
    <property type="molecule type" value="Genomic_DNA"/>
</dbReference>
<dbReference type="AlphaFoldDB" id="V4L138"/>
<organism evidence="8 9">
    <name type="scientific">Eutrema salsugineum</name>
    <name type="common">Saltwater cress</name>
    <name type="synonym">Sisymbrium salsugineum</name>
    <dbReference type="NCBI Taxonomy" id="72664"/>
    <lineage>
        <taxon>Eukaryota</taxon>
        <taxon>Viridiplantae</taxon>
        <taxon>Streptophyta</taxon>
        <taxon>Embryophyta</taxon>
        <taxon>Tracheophyta</taxon>
        <taxon>Spermatophyta</taxon>
        <taxon>Magnoliopsida</taxon>
        <taxon>eudicotyledons</taxon>
        <taxon>Gunneridae</taxon>
        <taxon>Pentapetalae</taxon>
        <taxon>rosids</taxon>
        <taxon>malvids</taxon>
        <taxon>Brassicales</taxon>
        <taxon>Brassicaceae</taxon>
        <taxon>Eutremeae</taxon>
        <taxon>Eutrema</taxon>
    </lineage>
</organism>
<accession>V4L138</accession>
<sequence length="185" mass="20162">MASALLFLLFFHSIITLSIASVNIDCGTSLSSVDNNNIKWVGDTDFITSGVSATVSSTTEKSHTTLRYFPTDESNCYSNIPVTKGGKVLVRTMFYYGNYDGKFSSPTFSIVFEGKHGRTVSITSAFVPYILELIFSPASGETNVCFVRTSTSSDPFVSSIEVVDLADGMYDDLGPGEGLFYQQRI</sequence>
<dbReference type="Gramene" id="ESQ37364">
    <property type="protein sequence ID" value="ESQ37364"/>
    <property type="gene ID" value="EUTSA_v10002781mg"/>
</dbReference>
<feature type="domain" description="Malectin-like" evidence="7">
    <location>
        <begin position="24"/>
        <end position="184"/>
    </location>
</feature>
<evidence type="ECO:0000256" key="2">
    <source>
        <dbReference type="ARBA" id="ARBA00022692"/>
    </source>
</evidence>
<dbReference type="PANTHER" id="PTHR45631:SF141">
    <property type="entry name" value="ER PROTEIN CARBOHYDRATE-BINDING PROTEIN"/>
    <property type="match status" value="1"/>
</dbReference>